<dbReference type="RefSeq" id="WP_394827414.1">
    <property type="nucleotide sequence ID" value="NZ_CP089984.1"/>
</dbReference>
<name>A0ABZ2M5V7_9BACT</name>
<sequence>MARILVLNPIDRLIRRAIAERRLLKLTLNDRVRIVEPHDYGIKKGLTQLLAYQVAGESSSGGLPQWRWLQLSKMKNVELLDTHFAGGRETATGEHHGWDVLFARVESAPEHDAET</sequence>
<gene>
    <name evidence="1" type="ORF">LZC94_10970</name>
</gene>
<dbReference type="EMBL" id="CP089984">
    <property type="protein sequence ID" value="WXB17773.1"/>
    <property type="molecule type" value="Genomic_DNA"/>
</dbReference>
<keyword evidence="2" id="KW-1185">Reference proteome</keyword>
<organism evidence="1 2">
    <name type="scientific">Pendulispora albinea</name>
    <dbReference type="NCBI Taxonomy" id="2741071"/>
    <lineage>
        <taxon>Bacteria</taxon>
        <taxon>Pseudomonadati</taxon>
        <taxon>Myxococcota</taxon>
        <taxon>Myxococcia</taxon>
        <taxon>Myxococcales</taxon>
        <taxon>Sorangiineae</taxon>
        <taxon>Pendulisporaceae</taxon>
        <taxon>Pendulispora</taxon>
    </lineage>
</organism>
<accession>A0ABZ2M5V7</accession>
<protein>
    <submittedName>
        <fullName evidence="1">Uncharacterized protein</fullName>
    </submittedName>
</protein>
<evidence type="ECO:0000313" key="1">
    <source>
        <dbReference type="EMBL" id="WXB17773.1"/>
    </source>
</evidence>
<reference evidence="1 2" key="1">
    <citation type="submission" date="2021-12" db="EMBL/GenBank/DDBJ databases">
        <title>Discovery of the Pendulisporaceae a myxobacterial family with distinct sporulation behavior and unique specialized metabolism.</title>
        <authorList>
            <person name="Garcia R."/>
            <person name="Popoff A."/>
            <person name="Bader C.D."/>
            <person name="Loehr J."/>
            <person name="Walesch S."/>
            <person name="Walt C."/>
            <person name="Boldt J."/>
            <person name="Bunk B."/>
            <person name="Haeckl F.J.F.P.J."/>
            <person name="Gunesch A.P."/>
            <person name="Birkelbach J."/>
            <person name="Nuebel U."/>
            <person name="Pietschmann T."/>
            <person name="Bach T."/>
            <person name="Mueller R."/>
        </authorList>
    </citation>
    <scope>NUCLEOTIDE SEQUENCE [LARGE SCALE GENOMIC DNA]</scope>
    <source>
        <strain evidence="1 2">MSr11954</strain>
    </source>
</reference>
<evidence type="ECO:0000313" key="2">
    <source>
        <dbReference type="Proteomes" id="UP001370348"/>
    </source>
</evidence>
<proteinExistence type="predicted"/>
<dbReference type="Proteomes" id="UP001370348">
    <property type="component" value="Chromosome"/>
</dbReference>